<protein>
    <submittedName>
        <fullName evidence="1">Uncharacterized protein</fullName>
    </submittedName>
</protein>
<organism evidence="1 2">
    <name type="scientific">Pseudomonas kuykendallii</name>
    <dbReference type="NCBI Taxonomy" id="1007099"/>
    <lineage>
        <taxon>Bacteria</taxon>
        <taxon>Pseudomonadati</taxon>
        <taxon>Pseudomonadota</taxon>
        <taxon>Gammaproteobacteria</taxon>
        <taxon>Pseudomonadales</taxon>
        <taxon>Pseudomonadaceae</taxon>
        <taxon>Pseudomonas</taxon>
    </lineage>
</organism>
<evidence type="ECO:0000313" key="2">
    <source>
        <dbReference type="Proteomes" id="UP000243778"/>
    </source>
</evidence>
<reference evidence="2" key="1">
    <citation type="submission" date="2016-10" db="EMBL/GenBank/DDBJ databases">
        <authorList>
            <person name="Varghese N."/>
            <person name="Submissions S."/>
        </authorList>
    </citation>
    <scope>NUCLEOTIDE SEQUENCE [LARGE SCALE GENOMIC DNA]</scope>
    <source>
        <strain evidence="2">NRRL B-59562</strain>
    </source>
</reference>
<accession>A0A1H3EJ95</accession>
<dbReference type="Proteomes" id="UP000243778">
    <property type="component" value="Unassembled WGS sequence"/>
</dbReference>
<dbReference type="OrthoDB" id="6897751at2"/>
<proteinExistence type="predicted"/>
<gene>
    <name evidence="1" type="ORF">SAMN05216287_3749</name>
</gene>
<sequence length="152" mass="16153">MTNILTESRKALYDQLQTITVANGYRTNAGQNVRSGWLNEVLKEEGVSFPVIVLQPARGAAPVKGPNAFKLGKGFNVAGAVSVGMDYEDALDDIELDLIQCLVTEQGRFPKWLPLGVTALTLGAPESFPPGEGMLAAAVLLPVNLSTIVEGK</sequence>
<dbReference type="STRING" id="1007099.SAMN05216287_3749"/>
<dbReference type="AlphaFoldDB" id="A0A1H3EJ95"/>
<name>A0A1H3EJ95_9PSED</name>
<evidence type="ECO:0000313" key="1">
    <source>
        <dbReference type="EMBL" id="SDX78853.1"/>
    </source>
</evidence>
<dbReference type="EMBL" id="FNNU01000006">
    <property type="protein sequence ID" value="SDX78853.1"/>
    <property type="molecule type" value="Genomic_DNA"/>
</dbReference>
<dbReference type="RefSeq" id="WP_090231164.1">
    <property type="nucleotide sequence ID" value="NZ_FNNU01000006.1"/>
</dbReference>
<keyword evidence="2" id="KW-1185">Reference proteome</keyword>